<accession>A0A6G1IGB0</accession>
<sequence>MKFAQSSQATPEWQIFRPVKFDQFLDFLVLVVTCRVFSLVLSSSMMSTIFPGTCISWGKRRSICKKRNNGKKSKFFTFAWYFSPEKPVPFVPSIRFGAPTLVGVVSMPGTWRRPPSSVENDHYHISLKI</sequence>
<keyword evidence="1" id="KW-0812">Transmembrane</keyword>
<evidence type="ECO:0000313" key="2">
    <source>
        <dbReference type="EMBL" id="KAF2677128.1"/>
    </source>
</evidence>
<reference evidence="2" key="1">
    <citation type="journal article" date="2020" name="Stud. Mycol.">
        <title>101 Dothideomycetes genomes: a test case for predicting lifestyles and emergence of pathogens.</title>
        <authorList>
            <person name="Haridas S."/>
            <person name="Albert R."/>
            <person name="Binder M."/>
            <person name="Bloem J."/>
            <person name="Labutti K."/>
            <person name="Salamov A."/>
            <person name="Andreopoulos B."/>
            <person name="Baker S."/>
            <person name="Barry K."/>
            <person name="Bills G."/>
            <person name="Bluhm B."/>
            <person name="Cannon C."/>
            <person name="Castanera R."/>
            <person name="Culley D."/>
            <person name="Daum C."/>
            <person name="Ezra D."/>
            <person name="Gonzalez J."/>
            <person name="Henrissat B."/>
            <person name="Kuo A."/>
            <person name="Liang C."/>
            <person name="Lipzen A."/>
            <person name="Lutzoni F."/>
            <person name="Magnuson J."/>
            <person name="Mondo S."/>
            <person name="Nolan M."/>
            <person name="Ohm R."/>
            <person name="Pangilinan J."/>
            <person name="Park H.-J."/>
            <person name="Ramirez L."/>
            <person name="Alfaro M."/>
            <person name="Sun H."/>
            <person name="Tritt A."/>
            <person name="Yoshinaga Y."/>
            <person name="Zwiers L.-H."/>
            <person name="Turgeon B."/>
            <person name="Goodwin S."/>
            <person name="Spatafora J."/>
            <person name="Crous P."/>
            <person name="Grigoriev I."/>
        </authorList>
    </citation>
    <scope>NUCLEOTIDE SEQUENCE</scope>
    <source>
        <strain evidence="2">CBS 122367</strain>
    </source>
</reference>
<evidence type="ECO:0000256" key="1">
    <source>
        <dbReference type="SAM" id="Phobius"/>
    </source>
</evidence>
<keyword evidence="1" id="KW-0472">Membrane</keyword>
<gene>
    <name evidence="2" type="ORF">K458DRAFT_396209</name>
</gene>
<dbReference type="Proteomes" id="UP000799291">
    <property type="component" value="Unassembled WGS sequence"/>
</dbReference>
<keyword evidence="3" id="KW-1185">Reference proteome</keyword>
<protein>
    <submittedName>
        <fullName evidence="2">Uncharacterized protein</fullName>
    </submittedName>
</protein>
<organism evidence="2 3">
    <name type="scientific">Lentithecium fluviatile CBS 122367</name>
    <dbReference type="NCBI Taxonomy" id="1168545"/>
    <lineage>
        <taxon>Eukaryota</taxon>
        <taxon>Fungi</taxon>
        <taxon>Dikarya</taxon>
        <taxon>Ascomycota</taxon>
        <taxon>Pezizomycotina</taxon>
        <taxon>Dothideomycetes</taxon>
        <taxon>Pleosporomycetidae</taxon>
        <taxon>Pleosporales</taxon>
        <taxon>Massarineae</taxon>
        <taxon>Lentitheciaceae</taxon>
        <taxon>Lentithecium</taxon>
    </lineage>
</organism>
<keyword evidence="1" id="KW-1133">Transmembrane helix</keyword>
<name>A0A6G1IGB0_9PLEO</name>
<proteinExistence type="predicted"/>
<evidence type="ECO:0000313" key="3">
    <source>
        <dbReference type="Proteomes" id="UP000799291"/>
    </source>
</evidence>
<feature type="transmembrane region" description="Helical" evidence="1">
    <location>
        <begin position="27"/>
        <end position="57"/>
    </location>
</feature>
<dbReference type="AlphaFoldDB" id="A0A6G1IGB0"/>
<dbReference type="EMBL" id="MU005625">
    <property type="protein sequence ID" value="KAF2677128.1"/>
    <property type="molecule type" value="Genomic_DNA"/>
</dbReference>